<protein>
    <submittedName>
        <fullName evidence="2">Trifolitoxin immunity domain-containing protein</fullName>
    </submittedName>
</protein>
<dbReference type="Pfam" id="PF01636">
    <property type="entry name" value="APH"/>
    <property type="match status" value="1"/>
</dbReference>
<dbReference type="SUPFAM" id="SSF56112">
    <property type="entry name" value="Protein kinase-like (PK-like)"/>
    <property type="match status" value="1"/>
</dbReference>
<evidence type="ECO:0000259" key="1">
    <source>
        <dbReference type="Pfam" id="PF01636"/>
    </source>
</evidence>
<accession>A0A8J3J545</accession>
<feature type="domain" description="Aminoglycoside phosphotransferase" evidence="1">
    <location>
        <begin position="116"/>
        <end position="161"/>
    </location>
</feature>
<reference evidence="2" key="1">
    <citation type="submission" date="2021-01" db="EMBL/GenBank/DDBJ databases">
        <title>Whole genome shotgun sequence of Actinocatenispora rupis NBRC 107355.</title>
        <authorList>
            <person name="Komaki H."/>
            <person name="Tamura T."/>
        </authorList>
    </citation>
    <scope>NUCLEOTIDE SEQUENCE</scope>
    <source>
        <strain evidence="2">NBRC 107355</strain>
    </source>
</reference>
<organism evidence="2 3">
    <name type="scientific">Actinocatenispora rupis</name>
    <dbReference type="NCBI Taxonomy" id="519421"/>
    <lineage>
        <taxon>Bacteria</taxon>
        <taxon>Bacillati</taxon>
        <taxon>Actinomycetota</taxon>
        <taxon>Actinomycetes</taxon>
        <taxon>Micromonosporales</taxon>
        <taxon>Micromonosporaceae</taxon>
        <taxon>Actinocatenispora</taxon>
    </lineage>
</organism>
<name>A0A8J3J545_9ACTN</name>
<dbReference type="AlphaFoldDB" id="A0A8J3J545"/>
<dbReference type="Proteomes" id="UP000612808">
    <property type="component" value="Unassembled WGS sequence"/>
</dbReference>
<dbReference type="Gene3D" id="3.90.1200.10">
    <property type="match status" value="1"/>
</dbReference>
<dbReference type="InterPro" id="IPR002575">
    <property type="entry name" value="Aminoglycoside_PTrfase"/>
</dbReference>
<keyword evidence="3" id="KW-1185">Reference proteome</keyword>
<evidence type="ECO:0000313" key="2">
    <source>
        <dbReference type="EMBL" id="GID11791.1"/>
    </source>
</evidence>
<evidence type="ECO:0000313" key="3">
    <source>
        <dbReference type="Proteomes" id="UP000612808"/>
    </source>
</evidence>
<gene>
    <name evidence="2" type="ORF">Aru02nite_26800</name>
</gene>
<sequence>MSRGVFAAPVRRGDTVERRAGPGSRSVRALLEHFERVGFDLAPRFLGTTAGGTREVLTFIEGETGYPPLAPALRTDEALVSVASAIRAMHDATRGFPAGEHDGWAAPEVAAPVAVDCVGHRDLAPWNLVFDGSSVVGMIDWDFAGPSNRVWDLAYAAHQFVPFHPTPHLPAYGWAVEPDRAARLRTFAEAYGTGVTPDEIVDLAIVRLTATAAHMEARIRARDPAYELHRRDGHAEGYRAAATFVAAHRTAWLR</sequence>
<comment type="caution">
    <text evidence="2">The sequence shown here is derived from an EMBL/GenBank/DDBJ whole genome shotgun (WGS) entry which is preliminary data.</text>
</comment>
<proteinExistence type="predicted"/>
<dbReference type="EMBL" id="BOMB01000015">
    <property type="protein sequence ID" value="GID11791.1"/>
    <property type="molecule type" value="Genomic_DNA"/>
</dbReference>
<dbReference type="InterPro" id="IPR011009">
    <property type="entry name" value="Kinase-like_dom_sf"/>
</dbReference>